<name>A0ABN9AZ99_9NEOB</name>
<gene>
    <name evidence="2" type="ORF">SPARVUS_LOCUS1644602</name>
</gene>
<evidence type="ECO:0000313" key="2">
    <source>
        <dbReference type="EMBL" id="CAI9539796.1"/>
    </source>
</evidence>
<sequence>MLMLSIVTVNHWIRKEFSPAGADWIILCWVFAFLWIIWAD</sequence>
<keyword evidence="3" id="KW-1185">Reference proteome</keyword>
<dbReference type="Proteomes" id="UP001162483">
    <property type="component" value="Unassembled WGS sequence"/>
</dbReference>
<feature type="transmembrane region" description="Helical" evidence="1">
    <location>
        <begin position="21"/>
        <end position="38"/>
    </location>
</feature>
<proteinExistence type="predicted"/>
<organism evidence="2 3">
    <name type="scientific">Staurois parvus</name>
    <dbReference type="NCBI Taxonomy" id="386267"/>
    <lineage>
        <taxon>Eukaryota</taxon>
        <taxon>Metazoa</taxon>
        <taxon>Chordata</taxon>
        <taxon>Craniata</taxon>
        <taxon>Vertebrata</taxon>
        <taxon>Euteleostomi</taxon>
        <taxon>Amphibia</taxon>
        <taxon>Batrachia</taxon>
        <taxon>Anura</taxon>
        <taxon>Neobatrachia</taxon>
        <taxon>Ranoidea</taxon>
        <taxon>Ranidae</taxon>
        <taxon>Staurois</taxon>
    </lineage>
</organism>
<evidence type="ECO:0000256" key="1">
    <source>
        <dbReference type="SAM" id="Phobius"/>
    </source>
</evidence>
<keyword evidence="1" id="KW-0472">Membrane</keyword>
<reference evidence="2" key="1">
    <citation type="submission" date="2023-05" db="EMBL/GenBank/DDBJ databases">
        <authorList>
            <person name="Stuckert A."/>
        </authorList>
    </citation>
    <scope>NUCLEOTIDE SEQUENCE</scope>
</reference>
<accession>A0ABN9AZ99</accession>
<comment type="caution">
    <text evidence="2">The sequence shown here is derived from an EMBL/GenBank/DDBJ whole genome shotgun (WGS) entry which is preliminary data.</text>
</comment>
<keyword evidence="1" id="KW-0812">Transmembrane</keyword>
<evidence type="ECO:0000313" key="3">
    <source>
        <dbReference type="Proteomes" id="UP001162483"/>
    </source>
</evidence>
<keyword evidence="1" id="KW-1133">Transmembrane helix</keyword>
<dbReference type="EMBL" id="CATNWA010001315">
    <property type="protein sequence ID" value="CAI9539796.1"/>
    <property type="molecule type" value="Genomic_DNA"/>
</dbReference>
<protein>
    <submittedName>
        <fullName evidence="2">Uncharacterized protein</fullName>
    </submittedName>
</protein>